<protein>
    <submittedName>
        <fullName evidence="2">DUF1659 domain-containing protein</fullName>
    </submittedName>
</protein>
<sequence>MAVNKVLNSISLSIEVQSGTDATGHPVYKKKSFSGVKLDAAAQNVFDVAEAVKAVLSNPTRDYFLSETSKISNI</sequence>
<dbReference type="RefSeq" id="WP_202768408.1">
    <property type="nucleotide sequence ID" value="NZ_JAESWA010000023.1"/>
</dbReference>
<evidence type="ECO:0000313" key="2">
    <source>
        <dbReference type="EMBL" id="MBL4933035.1"/>
    </source>
</evidence>
<dbReference type="EMBL" id="JAESWA010000023">
    <property type="protein sequence ID" value="MBL4933035.1"/>
    <property type="molecule type" value="Genomic_DNA"/>
</dbReference>
<proteinExistence type="predicted"/>
<evidence type="ECO:0000313" key="3">
    <source>
        <dbReference type="Proteomes" id="UP000623681"/>
    </source>
</evidence>
<organism evidence="2 3">
    <name type="scientific">Clostridium paridis</name>
    <dbReference type="NCBI Taxonomy" id="2803863"/>
    <lineage>
        <taxon>Bacteria</taxon>
        <taxon>Bacillati</taxon>
        <taxon>Bacillota</taxon>
        <taxon>Clostridia</taxon>
        <taxon>Eubacteriales</taxon>
        <taxon>Clostridiaceae</taxon>
        <taxon>Clostridium</taxon>
    </lineage>
</organism>
<name>A0A937FFH4_9CLOT</name>
<dbReference type="Pfam" id="PF07872">
    <property type="entry name" value="DUF1659"/>
    <property type="match status" value="1"/>
</dbReference>
<dbReference type="InterPro" id="IPR012454">
    <property type="entry name" value="DUF1659"/>
</dbReference>
<accession>A0A937FFH4</accession>
<dbReference type="Proteomes" id="UP000623681">
    <property type="component" value="Unassembled WGS sequence"/>
</dbReference>
<dbReference type="AlphaFoldDB" id="A0A937FFH4"/>
<evidence type="ECO:0000259" key="1">
    <source>
        <dbReference type="Pfam" id="PF07872"/>
    </source>
</evidence>
<gene>
    <name evidence="2" type="ORF">JK634_14570</name>
</gene>
<comment type="caution">
    <text evidence="2">The sequence shown here is derived from an EMBL/GenBank/DDBJ whole genome shotgun (WGS) entry which is preliminary data.</text>
</comment>
<keyword evidence="3" id="KW-1185">Reference proteome</keyword>
<reference evidence="2" key="1">
    <citation type="submission" date="2021-01" db="EMBL/GenBank/DDBJ databases">
        <title>Genome public.</title>
        <authorList>
            <person name="Liu C."/>
            <person name="Sun Q."/>
        </authorList>
    </citation>
    <scope>NUCLEOTIDE SEQUENCE</scope>
    <source>
        <strain evidence="2">YIM B02565</strain>
    </source>
</reference>
<feature type="domain" description="DUF1659" evidence="1">
    <location>
        <begin position="2"/>
        <end position="73"/>
    </location>
</feature>